<dbReference type="Proteomes" id="UP000707245">
    <property type="component" value="Unassembled WGS sequence"/>
</dbReference>
<evidence type="ECO:0000313" key="8">
    <source>
        <dbReference type="Proteomes" id="UP000707245"/>
    </source>
</evidence>
<evidence type="ECO:0000256" key="6">
    <source>
        <dbReference type="SAM" id="Phobius"/>
    </source>
</evidence>
<proteinExistence type="predicted"/>
<comment type="subcellular location">
    <subcellularLocation>
        <location evidence="1">Cell membrane</location>
        <topology evidence="1">Multi-pass membrane protein</topology>
    </subcellularLocation>
</comment>
<dbReference type="Pfam" id="PF03788">
    <property type="entry name" value="LrgA"/>
    <property type="match status" value="1"/>
</dbReference>
<keyword evidence="3 6" id="KW-0812">Transmembrane</keyword>
<dbReference type="PANTHER" id="PTHR33931">
    <property type="entry name" value="HOLIN-LIKE PROTEIN CIDA-RELATED"/>
    <property type="match status" value="1"/>
</dbReference>
<feature type="transmembrane region" description="Helical" evidence="6">
    <location>
        <begin position="60"/>
        <end position="82"/>
    </location>
</feature>
<accession>A0ABR9FLR6</accession>
<evidence type="ECO:0000256" key="5">
    <source>
        <dbReference type="ARBA" id="ARBA00023136"/>
    </source>
</evidence>
<reference evidence="7 8" key="1">
    <citation type="submission" date="2020-07" db="EMBL/GenBank/DDBJ databases">
        <title>Halophilic bacteria isolated from french cheeses.</title>
        <authorList>
            <person name="Kothe C.I."/>
            <person name="Farah-Kraiem B."/>
            <person name="Renault P."/>
            <person name="Dridi B."/>
        </authorList>
    </citation>
    <scope>NUCLEOTIDE SEQUENCE [LARGE SCALE GENOMIC DNA]</scope>
    <source>
        <strain evidence="7 8">FME14</strain>
    </source>
</reference>
<sequence>MFPYLLSSSLILGCLAVAKIIMHWLQGSFPAPLLAMLILLILLLTKVVKEHHLAPCARPLLNFMPLFFIPAGVGFIEHLGIIAQQWQFLAAVIILVPLTSLLLIATLICAFKGRVEHD</sequence>
<dbReference type="PANTHER" id="PTHR33931:SF2">
    <property type="entry name" value="HOLIN-LIKE PROTEIN CIDA"/>
    <property type="match status" value="1"/>
</dbReference>
<feature type="transmembrane region" description="Helical" evidence="6">
    <location>
        <begin position="28"/>
        <end position="48"/>
    </location>
</feature>
<gene>
    <name evidence="7" type="ORF">EI167_09935</name>
</gene>
<evidence type="ECO:0000313" key="7">
    <source>
        <dbReference type="EMBL" id="MBE0457766.1"/>
    </source>
</evidence>
<dbReference type="EMBL" id="RRZA01000026">
    <property type="protein sequence ID" value="MBE0457766.1"/>
    <property type="molecule type" value="Genomic_DNA"/>
</dbReference>
<evidence type="ECO:0000256" key="2">
    <source>
        <dbReference type="ARBA" id="ARBA00022475"/>
    </source>
</evidence>
<feature type="transmembrane region" description="Helical" evidence="6">
    <location>
        <begin position="88"/>
        <end position="111"/>
    </location>
</feature>
<evidence type="ECO:0000256" key="3">
    <source>
        <dbReference type="ARBA" id="ARBA00022692"/>
    </source>
</evidence>
<evidence type="ECO:0000256" key="4">
    <source>
        <dbReference type="ARBA" id="ARBA00022989"/>
    </source>
</evidence>
<keyword evidence="2" id="KW-1003">Cell membrane</keyword>
<dbReference type="RefSeq" id="WP_192541659.1">
    <property type="nucleotide sequence ID" value="NZ_JBQDLW010000017.1"/>
</dbReference>
<keyword evidence="4 6" id="KW-1133">Transmembrane helix</keyword>
<keyword evidence="8" id="KW-1185">Reference proteome</keyword>
<protein>
    <submittedName>
        <fullName evidence="7">CidA/LrgA family protein</fullName>
    </submittedName>
</protein>
<evidence type="ECO:0000256" key="1">
    <source>
        <dbReference type="ARBA" id="ARBA00004651"/>
    </source>
</evidence>
<comment type="caution">
    <text evidence="7">The sequence shown here is derived from an EMBL/GenBank/DDBJ whole genome shotgun (WGS) entry which is preliminary data.</text>
</comment>
<keyword evidence="5 6" id="KW-0472">Membrane</keyword>
<name>A0ABR9FLR6_9GAMM</name>
<organism evidence="7 8">
    <name type="scientific">Pseudoalteromonas prydzensis</name>
    <dbReference type="NCBI Taxonomy" id="182141"/>
    <lineage>
        <taxon>Bacteria</taxon>
        <taxon>Pseudomonadati</taxon>
        <taxon>Pseudomonadota</taxon>
        <taxon>Gammaproteobacteria</taxon>
        <taxon>Alteromonadales</taxon>
        <taxon>Pseudoalteromonadaceae</taxon>
        <taxon>Pseudoalteromonas</taxon>
    </lineage>
</organism>
<dbReference type="InterPro" id="IPR005538">
    <property type="entry name" value="LrgA/CidA"/>
</dbReference>